<evidence type="ECO:0000259" key="5">
    <source>
        <dbReference type="PROSITE" id="PS51700"/>
    </source>
</evidence>
<evidence type="ECO:0000256" key="3">
    <source>
        <dbReference type="ARBA" id="ARBA00022801"/>
    </source>
</evidence>
<dbReference type="Pfam" id="PF03568">
    <property type="entry name" value="Separin_C"/>
    <property type="match status" value="1"/>
</dbReference>
<dbReference type="GO" id="GO:0005634">
    <property type="term" value="C:nucleus"/>
    <property type="evidence" value="ECO:0007669"/>
    <property type="project" value="InterPro"/>
</dbReference>
<evidence type="ECO:0000256" key="1">
    <source>
        <dbReference type="ARBA" id="ARBA00000451"/>
    </source>
</evidence>
<reference evidence="6 7" key="1">
    <citation type="submission" date="2023-11" db="EMBL/GenBank/DDBJ databases">
        <authorList>
            <person name="Hedman E."/>
            <person name="Englund M."/>
            <person name="Stromberg M."/>
            <person name="Nyberg Akerstrom W."/>
            <person name="Nylinder S."/>
            <person name="Jareborg N."/>
            <person name="Kallberg Y."/>
            <person name="Kronander E."/>
        </authorList>
    </citation>
    <scope>NUCLEOTIDE SEQUENCE [LARGE SCALE GENOMIC DNA]</scope>
</reference>
<dbReference type="GO" id="GO:0005737">
    <property type="term" value="C:cytoplasm"/>
    <property type="evidence" value="ECO:0007669"/>
    <property type="project" value="TreeGrafter"/>
</dbReference>
<comment type="catalytic activity">
    <reaction evidence="1">
        <text>All bonds known to be hydrolyzed by this endopeptidase have arginine in P1 and an acidic residue in P4. P6 is often occupied by an acidic residue or by a hydroxy-amino-acid residue, the phosphorylation of which enhances cleavage.</text>
        <dbReference type="EC" id="3.4.22.49"/>
    </reaction>
</comment>
<dbReference type="EC" id="3.4.22.49" evidence="2"/>
<comment type="caution">
    <text evidence="6">The sequence shown here is derived from an EMBL/GenBank/DDBJ whole genome shotgun (WGS) entry which is preliminary data.</text>
</comment>
<evidence type="ECO:0000256" key="2">
    <source>
        <dbReference type="ARBA" id="ARBA00012489"/>
    </source>
</evidence>
<dbReference type="PROSITE" id="PS51700">
    <property type="entry name" value="SEPARIN"/>
    <property type="match status" value="1"/>
</dbReference>
<protein>
    <recommendedName>
        <fullName evidence="2">separase</fullName>
        <ecNumber evidence="2">3.4.22.49</ecNumber>
    </recommendedName>
</protein>
<dbReference type="GO" id="GO:0004197">
    <property type="term" value="F:cysteine-type endopeptidase activity"/>
    <property type="evidence" value="ECO:0007669"/>
    <property type="project" value="InterPro"/>
</dbReference>
<dbReference type="GO" id="GO:0006508">
    <property type="term" value="P:proteolysis"/>
    <property type="evidence" value="ECO:0007669"/>
    <property type="project" value="InterPro"/>
</dbReference>
<keyword evidence="7" id="KW-1185">Reference proteome</keyword>
<feature type="domain" description="Peptidase C50" evidence="5">
    <location>
        <begin position="485"/>
        <end position="584"/>
    </location>
</feature>
<dbReference type="GO" id="GO:0072686">
    <property type="term" value="C:mitotic spindle"/>
    <property type="evidence" value="ECO:0007669"/>
    <property type="project" value="TreeGrafter"/>
</dbReference>
<sequence length="695" mass="79438">MEDFDVFTNEIEFTKPFYANVLNKYVKDIPSTPNGPNYQSDRKLYAEECLGESNEADCAFYLSESVSASLRTLAVYRDEQLRTTGDKIQKITNYVKPIQDLIESQPISNQISKNEEKILDFISSEAKQTADILRKFKTDDDLPFYMRYMRFSSENKTENFLKILKELPKEWTIIQLTAPYNPNENLKPLNEYRCEIDSIYLSMFTNDYLDFNSVGPLTVEIPANIIKEGEQPLFTELYSLLEENYKTIDNAQFLNNKRLVQNYWSKREDIDLRMKSVINVMDKEWLGGWTSLLTGKLQDETLRDKVIKLVDATISDWGFIKLTTKQKNLLYNLIDSCHSLPSQQIKSCIRRILTEHGNTSDIRKVIATIECQNCDKEFRFLKELCLKCLSKCFEAIHHFTLVDGIKAFSQAATQVKENDEWAALKKAKRYPVILIIDEMLDTFPWEMLSILNHQPVSRMENIHFTYLLYKIHEKDFIDGYFAAKSNVGRYIINPEKNLERMEKRMASFVQYWCSNWTGHIGEPPSPEDFLRYLSESDIFLYCGHGDGCRLAGCGGGAGVESVPVHGLALLSGCGSVRLARPPGRAPPAAAHHHLHVAASPMVVGMLWEVTDLEVDKVVSTLLSLYVPSKAQLPWQCIGKAAWSKGRLDTNVEQKTPFVPERDLLRAVSRSRAASSFTMIASSLVARGLPIRICDD</sequence>
<dbReference type="AlphaFoldDB" id="A0AAV1L5D9"/>
<proteinExistence type="predicted"/>
<dbReference type="Proteomes" id="UP001314205">
    <property type="component" value="Unassembled WGS sequence"/>
</dbReference>
<dbReference type="PANTHER" id="PTHR12792:SF0">
    <property type="entry name" value="SEPARIN"/>
    <property type="match status" value="1"/>
</dbReference>
<dbReference type="PANTHER" id="PTHR12792">
    <property type="entry name" value="EXTRA SPINDLE POLES 1-RELATED"/>
    <property type="match status" value="1"/>
</dbReference>
<dbReference type="InterPro" id="IPR005314">
    <property type="entry name" value="Peptidase_C50"/>
</dbReference>
<dbReference type="EMBL" id="CAVLGL010000085">
    <property type="protein sequence ID" value="CAK1590591.1"/>
    <property type="molecule type" value="Genomic_DNA"/>
</dbReference>
<evidence type="ECO:0000256" key="4">
    <source>
        <dbReference type="ARBA" id="ARBA00022829"/>
    </source>
</evidence>
<organism evidence="6 7">
    <name type="scientific">Parnassius mnemosyne</name>
    <name type="common">clouded apollo</name>
    <dbReference type="NCBI Taxonomy" id="213953"/>
    <lineage>
        <taxon>Eukaryota</taxon>
        <taxon>Metazoa</taxon>
        <taxon>Ecdysozoa</taxon>
        <taxon>Arthropoda</taxon>
        <taxon>Hexapoda</taxon>
        <taxon>Insecta</taxon>
        <taxon>Pterygota</taxon>
        <taxon>Neoptera</taxon>
        <taxon>Endopterygota</taxon>
        <taxon>Lepidoptera</taxon>
        <taxon>Glossata</taxon>
        <taxon>Ditrysia</taxon>
        <taxon>Papilionoidea</taxon>
        <taxon>Papilionidae</taxon>
        <taxon>Parnassiinae</taxon>
        <taxon>Parnassini</taxon>
        <taxon>Parnassius</taxon>
        <taxon>Driopa</taxon>
    </lineage>
</organism>
<gene>
    <name evidence="6" type="ORF">PARMNEM_LOCUS10928</name>
</gene>
<dbReference type="InterPro" id="IPR030397">
    <property type="entry name" value="SEPARIN_core_dom"/>
</dbReference>
<evidence type="ECO:0000313" key="6">
    <source>
        <dbReference type="EMBL" id="CAK1590591.1"/>
    </source>
</evidence>
<keyword evidence="3" id="KW-0378">Hydrolase</keyword>
<accession>A0AAV1L5D9</accession>
<name>A0AAV1L5D9_9NEOP</name>
<dbReference type="GO" id="GO:0051307">
    <property type="term" value="P:meiotic chromosome separation"/>
    <property type="evidence" value="ECO:0007669"/>
    <property type="project" value="TreeGrafter"/>
</dbReference>
<keyword evidence="4" id="KW-0159">Chromosome partition</keyword>
<evidence type="ECO:0000313" key="7">
    <source>
        <dbReference type="Proteomes" id="UP001314205"/>
    </source>
</evidence>